<evidence type="ECO:0000256" key="1">
    <source>
        <dbReference type="SAM" id="MobiDB-lite"/>
    </source>
</evidence>
<gene>
    <name evidence="2" type="ORF">DPMN_068292</name>
</gene>
<keyword evidence="3" id="KW-1185">Reference proteome</keyword>
<organism evidence="2 3">
    <name type="scientific">Dreissena polymorpha</name>
    <name type="common">Zebra mussel</name>
    <name type="synonym">Mytilus polymorpha</name>
    <dbReference type="NCBI Taxonomy" id="45954"/>
    <lineage>
        <taxon>Eukaryota</taxon>
        <taxon>Metazoa</taxon>
        <taxon>Spiralia</taxon>
        <taxon>Lophotrochozoa</taxon>
        <taxon>Mollusca</taxon>
        <taxon>Bivalvia</taxon>
        <taxon>Autobranchia</taxon>
        <taxon>Heteroconchia</taxon>
        <taxon>Euheterodonta</taxon>
        <taxon>Imparidentia</taxon>
        <taxon>Neoheterodontei</taxon>
        <taxon>Myida</taxon>
        <taxon>Dreissenoidea</taxon>
        <taxon>Dreissenidae</taxon>
        <taxon>Dreissena</taxon>
    </lineage>
</organism>
<sequence>MTVLANNDLLKTLTLIMDTNVSLFFLSISIVSLMEDSGRQIDGNCPTNSSGVHVDNKDDVSSDDDAVTKRRHSPVYVNTWILPANYLFLHAGKAPPQHHTNTANFKGSRLFFVAIMSLIS</sequence>
<evidence type="ECO:0000313" key="3">
    <source>
        <dbReference type="Proteomes" id="UP000828390"/>
    </source>
</evidence>
<name>A0A9D3YWV9_DREPO</name>
<feature type="region of interest" description="Disordered" evidence="1">
    <location>
        <begin position="42"/>
        <end position="65"/>
    </location>
</feature>
<reference evidence="2" key="2">
    <citation type="submission" date="2020-11" db="EMBL/GenBank/DDBJ databases">
        <authorList>
            <person name="McCartney M.A."/>
            <person name="Auch B."/>
            <person name="Kono T."/>
            <person name="Mallez S."/>
            <person name="Becker A."/>
            <person name="Gohl D.M."/>
            <person name="Silverstein K.A.T."/>
            <person name="Koren S."/>
            <person name="Bechman K.B."/>
            <person name="Herman A."/>
            <person name="Abrahante J.E."/>
            <person name="Garbe J."/>
        </authorList>
    </citation>
    <scope>NUCLEOTIDE SEQUENCE</scope>
    <source>
        <strain evidence="2">Duluth1</strain>
        <tissue evidence="2">Whole animal</tissue>
    </source>
</reference>
<reference evidence="2" key="1">
    <citation type="journal article" date="2019" name="bioRxiv">
        <title>The Genome of the Zebra Mussel, Dreissena polymorpha: A Resource for Invasive Species Research.</title>
        <authorList>
            <person name="McCartney M.A."/>
            <person name="Auch B."/>
            <person name="Kono T."/>
            <person name="Mallez S."/>
            <person name="Zhang Y."/>
            <person name="Obille A."/>
            <person name="Becker A."/>
            <person name="Abrahante J.E."/>
            <person name="Garbe J."/>
            <person name="Badalamenti J.P."/>
            <person name="Herman A."/>
            <person name="Mangelson H."/>
            <person name="Liachko I."/>
            <person name="Sullivan S."/>
            <person name="Sone E.D."/>
            <person name="Koren S."/>
            <person name="Silverstein K.A.T."/>
            <person name="Beckman K.B."/>
            <person name="Gohl D.M."/>
        </authorList>
    </citation>
    <scope>NUCLEOTIDE SEQUENCE</scope>
    <source>
        <strain evidence="2">Duluth1</strain>
        <tissue evidence="2">Whole animal</tissue>
    </source>
</reference>
<comment type="caution">
    <text evidence="2">The sequence shown here is derived from an EMBL/GenBank/DDBJ whole genome shotgun (WGS) entry which is preliminary data.</text>
</comment>
<dbReference type="AlphaFoldDB" id="A0A9D3YWV9"/>
<dbReference type="Proteomes" id="UP000828390">
    <property type="component" value="Unassembled WGS sequence"/>
</dbReference>
<protein>
    <submittedName>
        <fullName evidence="2">Uncharacterized protein</fullName>
    </submittedName>
</protein>
<dbReference type="EMBL" id="JAIWYP010000014">
    <property type="protein sequence ID" value="KAH3708833.1"/>
    <property type="molecule type" value="Genomic_DNA"/>
</dbReference>
<accession>A0A9D3YWV9</accession>
<evidence type="ECO:0000313" key="2">
    <source>
        <dbReference type="EMBL" id="KAH3708833.1"/>
    </source>
</evidence>
<proteinExistence type="predicted"/>